<dbReference type="AlphaFoldDB" id="G8YKV7"/>
<feature type="compositionally biased region" description="Basic and acidic residues" evidence="3">
    <location>
        <begin position="529"/>
        <end position="539"/>
    </location>
</feature>
<dbReference type="PANTHER" id="PTHR28298:SF1">
    <property type="entry name" value="EISOSOME PROTEIN 1"/>
    <property type="match status" value="1"/>
</dbReference>
<gene>
    <name evidence="4" type="primary">Piso0_001468</name>
    <name evidence="4" type="ORF">GNLVRS01_PISO0F07067g</name>
</gene>
<dbReference type="EMBL" id="FO082054">
    <property type="protein sequence ID" value="CCE88691.1"/>
    <property type="molecule type" value="Genomic_DNA"/>
</dbReference>
<name>G8YKV7_PICSO</name>
<organism evidence="4 5">
    <name type="scientific">Pichia sorbitophila (strain ATCC MYA-4447 / BCRC 22081 / CBS 7064 / NBRC 10061 / NRRL Y-12695)</name>
    <name type="common">Hybrid yeast</name>
    <dbReference type="NCBI Taxonomy" id="559304"/>
    <lineage>
        <taxon>Eukaryota</taxon>
        <taxon>Fungi</taxon>
        <taxon>Dikarya</taxon>
        <taxon>Ascomycota</taxon>
        <taxon>Saccharomycotina</taxon>
        <taxon>Pichiomycetes</taxon>
        <taxon>Debaryomycetaceae</taxon>
        <taxon>Millerozyma</taxon>
    </lineage>
</organism>
<dbReference type="InterPro" id="IPR024527">
    <property type="entry name" value="Eisosome1"/>
</dbReference>
<feature type="compositionally biased region" description="Basic and acidic residues" evidence="3">
    <location>
        <begin position="682"/>
        <end position="696"/>
    </location>
</feature>
<comment type="similarity">
    <text evidence="1">Belongs to the EIS1 family.</text>
</comment>
<keyword evidence="2" id="KW-0175">Coiled coil</keyword>
<keyword evidence="5" id="KW-1185">Reference proteome</keyword>
<feature type="compositionally biased region" description="Polar residues" evidence="3">
    <location>
        <begin position="97"/>
        <end position="115"/>
    </location>
</feature>
<dbReference type="OrthoDB" id="4070583at2759"/>
<dbReference type="Pfam" id="PF12757">
    <property type="entry name" value="Eisosome1"/>
    <property type="match status" value="1"/>
</dbReference>
<dbReference type="STRING" id="559304.G8YKV7"/>
<dbReference type="GO" id="GO:0070941">
    <property type="term" value="P:eisosome assembly"/>
    <property type="evidence" value="ECO:0007669"/>
    <property type="project" value="TreeGrafter"/>
</dbReference>
<feature type="coiled-coil region" evidence="2">
    <location>
        <begin position="342"/>
        <end position="442"/>
    </location>
</feature>
<feature type="region of interest" description="Disordered" evidence="3">
    <location>
        <begin position="529"/>
        <end position="744"/>
    </location>
</feature>
<evidence type="ECO:0000256" key="2">
    <source>
        <dbReference type="SAM" id="Coils"/>
    </source>
</evidence>
<feature type="region of interest" description="Disordered" evidence="3">
    <location>
        <begin position="174"/>
        <end position="194"/>
    </location>
</feature>
<feature type="compositionally biased region" description="Low complexity" evidence="3">
    <location>
        <begin position="697"/>
        <end position="708"/>
    </location>
</feature>
<dbReference type="Proteomes" id="UP000005222">
    <property type="component" value="Chromosome F"/>
</dbReference>
<proteinExistence type="inferred from homology"/>
<evidence type="ECO:0000313" key="5">
    <source>
        <dbReference type="Proteomes" id="UP000005222"/>
    </source>
</evidence>
<dbReference type="InParanoid" id="G8YKV7"/>
<dbReference type="OMA" id="EHTFSGF"/>
<feature type="compositionally biased region" description="Basic and acidic residues" evidence="3">
    <location>
        <begin position="546"/>
        <end position="585"/>
    </location>
</feature>
<dbReference type="PANTHER" id="PTHR28298">
    <property type="entry name" value="EISOSOME PROTEIN 1"/>
    <property type="match status" value="1"/>
</dbReference>
<evidence type="ECO:0000256" key="1">
    <source>
        <dbReference type="ARBA" id="ARBA00008528"/>
    </source>
</evidence>
<reference evidence="4 5" key="1">
    <citation type="journal article" date="2012" name="G3 (Bethesda)">
        <title>Pichia sorbitophila, an interspecies yeast hybrid reveals early steps of genome resolution following polyploidization.</title>
        <authorList>
            <person name="Leh Louis V."/>
            <person name="Despons L."/>
            <person name="Friedrich A."/>
            <person name="Martin T."/>
            <person name="Durrens P."/>
            <person name="Casaregola S."/>
            <person name="Neuveglise C."/>
            <person name="Fairhead C."/>
            <person name="Marck C."/>
            <person name="Cruz J.A."/>
            <person name="Straub M.L."/>
            <person name="Kugler V."/>
            <person name="Sacerdot C."/>
            <person name="Uzunov Z."/>
            <person name="Thierry A."/>
            <person name="Weiss S."/>
            <person name="Bleykasten C."/>
            <person name="De Montigny J."/>
            <person name="Jacques N."/>
            <person name="Jung P."/>
            <person name="Lemaire M."/>
            <person name="Mallet S."/>
            <person name="Morel G."/>
            <person name="Richard G.F."/>
            <person name="Sarkar A."/>
            <person name="Savel G."/>
            <person name="Schacherer J."/>
            <person name="Seret M.L."/>
            <person name="Talla E."/>
            <person name="Samson G."/>
            <person name="Jubin C."/>
            <person name="Poulain J."/>
            <person name="Vacherie B."/>
            <person name="Barbe V."/>
            <person name="Pelletier E."/>
            <person name="Sherman D.J."/>
            <person name="Westhof E."/>
            <person name="Weissenbach J."/>
            <person name="Baret P.V."/>
            <person name="Wincker P."/>
            <person name="Gaillardin C."/>
            <person name="Dujon B."/>
            <person name="Souciet J.L."/>
        </authorList>
    </citation>
    <scope>NUCLEOTIDE SEQUENCE [LARGE SCALE GENOMIC DNA]</scope>
    <source>
        <strain evidence="5">ATCC MYA-4447 / BCRC 22081 / CBS 7064 / NBRC 10061 / NRRL Y-12695</strain>
    </source>
</reference>
<sequence length="744" mass="82346">MTQSIYQVDGQPLSEAAIYQQRLRQGIYKSPSIPSVGVNRNASDTAALLASSSDLNVRPAYERDIAPEAHTAALAAKREDVSIWSRDHADVNAEHAATSSIAGSGKQTGASSTKSGLGVGTYDKKSVFNAASKNSSASIMSRSDPVKDSRHGLASQSAAASLNIAKISQVANKNSARSLDSRFNPQLDHRSGLVNHQKPEYLTQSEENLAASGAEASLKHGGSASAAAAARSRSKSFKSTDLPYPNLLQAANGKAQERLKTINSSSPADFKQKAQLYANALALAQKRSDDRIKQNVEGVINLGGGLTITRNEINKKASLIVDPVLVDIENKAKNQRDIDEANALKKKELHELHEKAKQEEIDRKNKLKQDYEQAKRERIVANEERKKEEDNKFIEYQGQRNQEVETKLEELRSLQEQFNEEKEKLLAEKQENEDQIKAEEEELIAGRTKEIEGMQTERTDNIKPLLDELEVENSKLKELVDEKLDLAEEVENLEVLNKSHHEKLKILEDGLEAVNQDIEKYTTELDALTKEESEMEKNVSDFNTSSEKELKDVDNSHKELQQKIDELNEEKESKLKEKSSKKEEIQSGLKKSVKNEHEINSHLPEHLKKDVDEHKILDTGSLFSVEDKPAEKGVAKGASKEVHEARPAKPDHPQPEAKKTTPTASPKKHRGLKRLSKYFGGHHSDQASPEKAEKKPVSSSSPAVAAPKHGSKPSAEKNEAESLDQFSISKDGNQNHGGIFKEEI</sequence>
<dbReference type="eggNOG" id="ENOG502S8WV">
    <property type="taxonomic scope" value="Eukaryota"/>
</dbReference>
<feature type="compositionally biased region" description="Basic residues" evidence="3">
    <location>
        <begin position="666"/>
        <end position="676"/>
    </location>
</feature>
<feature type="compositionally biased region" description="Basic and acidic residues" evidence="3">
    <location>
        <begin position="625"/>
        <end position="659"/>
    </location>
</feature>
<protein>
    <submittedName>
        <fullName evidence="4">Piso0_001468 protein</fullName>
    </submittedName>
</protein>
<dbReference type="HOGENOM" id="CLU_014212_0_0_1"/>
<feature type="compositionally biased region" description="Basic and acidic residues" evidence="3">
    <location>
        <begin position="593"/>
        <end position="617"/>
    </location>
</feature>
<evidence type="ECO:0000256" key="3">
    <source>
        <dbReference type="SAM" id="MobiDB-lite"/>
    </source>
</evidence>
<accession>G8YKV7</accession>
<feature type="region of interest" description="Disordered" evidence="3">
    <location>
        <begin position="96"/>
        <end position="116"/>
    </location>
</feature>
<feature type="compositionally biased region" description="Polar residues" evidence="3">
    <location>
        <begin position="724"/>
        <end position="736"/>
    </location>
</feature>
<evidence type="ECO:0000313" key="4">
    <source>
        <dbReference type="EMBL" id="CCE88691.1"/>
    </source>
</evidence>
<feature type="compositionally biased region" description="Polar residues" evidence="3">
    <location>
        <begin position="174"/>
        <end position="184"/>
    </location>
</feature>
<feature type="region of interest" description="Disordered" evidence="3">
    <location>
        <begin position="133"/>
        <end position="154"/>
    </location>
</feature>